<feature type="region of interest" description="Disordered" evidence="1">
    <location>
        <begin position="1"/>
        <end position="26"/>
    </location>
</feature>
<evidence type="ECO:0000313" key="2">
    <source>
        <dbReference type="EMBL" id="MEM5423656.1"/>
    </source>
</evidence>
<feature type="compositionally biased region" description="Basic residues" evidence="1">
    <location>
        <begin position="88"/>
        <end position="129"/>
    </location>
</feature>
<proteinExistence type="predicted"/>
<accession>A0ABU9RUA5</accession>
<feature type="compositionally biased region" description="Basic and acidic residues" evidence="1">
    <location>
        <begin position="60"/>
        <end position="71"/>
    </location>
</feature>
<dbReference type="Proteomes" id="UP001489897">
    <property type="component" value="Unassembled WGS sequence"/>
</dbReference>
<feature type="compositionally biased region" description="Basic and acidic residues" evidence="1">
    <location>
        <begin position="1"/>
        <end position="11"/>
    </location>
</feature>
<evidence type="ECO:0000313" key="3">
    <source>
        <dbReference type="Proteomes" id="UP001489897"/>
    </source>
</evidence>
<name>A0ABU9RUA5_9BURK</name>
<feature type="region of interest" description="Disordered" evidence="1">
    <location>
        <begin position="54"/>
        <end position="129"/>
    </location>
</feature>
<reference evidence="2 3" key="1">
    <citation type="submission" date="2024-01" db="EMBL/GenBank/DDBJ databases">
        <title>The diversity of rhizobia nodulating Mimosa spp. in eleven states of Brazil covering several biomes is determined by host plant, location, and edaphic factors.</title>
        <authorList>
            <person name="Rouws L."/>
            <person name="Barauna A."/>
            <person name="Beukes C."/>
            <person name="De Faria S.M."/>
            <person name="Gross E."/>
            <person name="Dos Reis Junior F.B."/>
            <person name="Simon M."/>
            <person name="Maluk M."/>
            <person name="Odee D.W."/>
            <person name="Kenicer G."/>
            <person name="Young J.P.W."/>
            <person name="Reis V.M."/>
            <person name="Zilli J."/>
            <person name="James E.K."/>
        </authorList>
    </citation>
    <scope>NUCLEOTIDE SEQUENCE [LARGE SCALE GENOMIC DNA]</scope>
    <source>
        <strain evidence="2 3">JPY167</strain>
    </source>
</reference>
<protein>
    <submittedName>
        <fullName evidence="2">Uncharacterized protein</fullName>
    </submittedName>
</protein>
<dbReference type="EMBL" id="JAYMRV010000006">
    <property type="protein sequence ID" value="MEM5423656.1"/>
    <property type="molecule type" value="Genomic_DNA"/>
</dbReference>
<dbReference type="InterPro" id="IPR005819">
    <property type="entry name" value="H1/H5"/>
</dbReference>
<evidence type="ECO:0000256" key="1">
    <source>
        <dbReference type="SAM" id="MobiDB-lite"/>
    </source>
</evidence>
<sequence>MLNRPIFDRAPRNSQINRQGLPGTGGLCEPFAGVRAGSHAIRASRTEVWPRANCKVQRASGRDDRGKERRCGPTQGRRRGTEAEPRKGQKPKTKNQKPKTKNQKPKTKNQKPKTKNQKQKPKTKTKTKN</sequence>
<dbReference type="PRINTS" id="PR00624">
    <property type="entry name" value="HISTONEH5"/>
</dbReference>
<dbReference type="RefSeq" id="WP_342948252.1">
    <property type="nucleotide sequence ID" value="NZ_JAYMRV010000006.1"/>
</dbReference>
<gene>
    <name evidence="2" type="ORF">VSR73_21620</name>
</gene>
<comment type="caution">
    <text evidence="2">The sequence shown here is derived from an EMBL/GenBank/DDBJ whole genome shotgun (WGS) entry which is preliminary data.</text>
</comment>
<keyword evidence="3" id="KW-1185">Reference proteome</keyword>
<organism evidence="2 3">
    <name type="scientific">Paraburkholderia ferrariae</name>
    <dbReference type="NCBI Taxonomy" id="386056"/>
    <lineage>
        <taxon>Bacteria</taxon>
        <taxon>Pseudomonadati</taxon>
        <taxon>Pseudomonadota</taxon>
        <taxon>Betaproteobacteria</taxon>
        <taxon>Burkholderiales</taxon>
        <taxon>Burkholderiaceae</taxon>
        <taxon>Paraburkholderia</taxon>
    </lineage>
</organism>